<keyword evidence="4" id="KW-1185">Reference proteome</keyword>
<dbReference type="AlphaFoldDB" id="A0ABC9CAB3"/>
<evidence type="ECO:0000256" key="1">
    <source>
        <dbReference type="SAM" id="MobiDB-lite"/>
    </source>
</evidence>
<accession>A0ABC9CAB3</accession>
<feature type="region of interest" description="Disordered" evidence="1">
    <location>
        <begin position="1"/>
        <end position="38"/>
    </location>
</feature>
<dbReference type="SUPFAM" id="SSF81383">
    <property type="entry name" value="F-box domain"/>
    <property type="match status" value="1"/>
</dbReference>
<reference evidence="4" key="1">
    <citation type="submission" date="2024-06" db="EMBL/GenBank/DDBJ databases">
        <authorList>
            <person name="Ryan C."/>
        </authorList>
    </citation>
    <scope>NUCLEOTIDE SEQUENCE [LARGE SCALE GENOMIC DNA]</scope>
</reference>
<dbReference type="PANTHER" id="PTHR46301">
    <property type="entry name" value="F-BOX/KELCH-REPEAT PROTEIN"/>
    <property type="match status" value="1"/>
</dbReference>
<dbReference type="InterPro" id="IPR036047">
    <property type="entry name" value="F-box-like_dom_sf"/>
</dbReference>
<organism evidence="3 4">
    <name type="scientific">Urochloa decumbens</name>
    <dbReference type="NCBI Taxonomy" id="240449"/>
    <lineage>
        <taxon>Eukaryota</taxon>
        <taxon>Viridiplantae</taxon>
        <taxon>Streptophyta</taxon>
        <taxon>Embryophyta</taxon>
        <taxon>Tracheophyta</taxon>
        <taxon>Spermatophyta</taxon>
        <taxon>Magnoliopsida</taxon>
        <taxon>Liliopsida</taxon>
        <taxon>Poales</taxon>
        <taxon>Poaceae</taxon>
        <taxon>PACMAD clade</taxon>
        <taxon>Panicoideae</taxon>
        <taxon>Panicodae</taxon>
        <taxon>Paniceae</taxon>
        <taxon>Melinidinae</taxon>
        <taxon>Urochloa</taxon>
    </lineage>
</organism>
<protein>
    <recommendedName>
        <fullName evidence="2">F-box domain-containing protein</fullName>
    </recommendedName>
</protein>
<dbReference type="Pfam" id="PF12937">
    <property type="entry name" value="F-box-like"/>
    <property type="match status" value="1"/>
</dbReference>
<gene>
    <name evidence="3" type="ORF">URODEC1_LOCUS73779</name>
</gene>
<dbReference type="Gene3D" id="2.120.10.80">
    <property type="entry name" value="Kelch-type beta propeller"/>
    <property type="match status" value="1"/>
</dbReference>
<dbReference type="EMBL" id="OZ075139">
    <property type="protein sequence ID" value="CAL5017391.1"/>
    <property type="molecule type" value="Genomic_DNA"/>
</dbReference>
<name>A0ABC9CAB3_9POAL</name>
<evidence type="ECO:0000313" key="4">
    <source>
        <dbReference type="Proteomes" id="UP001497457"/>
    </source>
</evidence>
<feature type="domain" description="F-box" evidence="2">
    <location>
        <begin position="54"/>
        <end position="79"/>
    </location>
</feature>
<reference evidence="3 4" key="2">
    <citation type="submission" date="2024-10" db="EMBL/GenBank/DDBJ databases">
        <authorList>
            <person name="Ryan C."/>
        </authorList>
    </citation>
    <scope>NUCLEOTIDE SEQUENCE [LARGE SCALE GENOMIC DNA]</scope>
</reference>
<evidence type="ECO:0000259" key="2">
    <source>
        <dbReference type="Pfam" id="PF12937"/>
    </source>
</evidence>
<dbReference type="SUPFAM" id="SSF117281">
    <property type="entry name" value="Kelch motif"/>
    <property type="match status" value="1"/>
</dbReference>
<sequence length="445" mass="46789">MVPGGWQSGKSSPNNRQGRKVGMSDGLGEQREDGDGDANTDAWWDRLGGDMTALILSKLPLRSMLRASAVCKAWRAAAIRASTLPRHGRRRTHPWLFLHGRSNGVLPHAGRRNAFAFDPDEPSSWVSFTLPPDFVAGAGGFAFAAPSPSRLAFAPLLRELCGGITAMRHAPPLASPRYNNPVVAAVAAPGSRDGERLLLLVAGGGGFPGGLVDIDDHLPTELYECDPHGDAAAGVWVQCAPLPEELGSAASSSSSSSLSISPALVGGRFLFACGIHSCAVSAFDLSRRAWAAPPREVCSPPVVPRLAAAFVATARRGRRPLLAGVVEEEGQRRALGVWEVEPDTLAASRVGEMPAEMAAAVLGSGGVRCVGQDGVIYVVGEEEHGGYRACACVVIGGNDGRGGEEELACRWSWLPPLPAAAGRSGIRRMAAFCSPVLLRNYFHAD</sequence>
<proteinExistence type="predicted"/>
<dbReference type="Proteomes" id="UP001497457">
    <property type="component" value="Chromosome 29rd"/>
</dbReference>
<dbReference type="Gene3D" id="1.20.1280.50">
    <property type="match status" value="1"/>
</dbReference>
<dbReference type="InterPro" id="IPR001810">
    <property type="entry name" value="F-box_dom"/>
</dbReference>
<evidence type="ECO:0000313" key="3">
    <source>
        <dbReference type="EMBL" id="CAL5017391.1"/>
    </source>
</evidence>
<dbReference type="PANTHER" id="PTHR46301:SF74">
    <property type="entry name" value="F-BOX DOMAIN-CONTAINING PROTEIN"/>
    <property type="match status" value="1"/>
</dbReference>
<dbReference type="InterPro" id="IPR015915">
    <property type="entry name" value="Kelch-typ_b-propeller"/>
</dbReference>